<dbReference type="Proteomes" id="UP001311232">
    <property type="component" value="Unassembled WGS sequence"/>
</dbReference>
<evidence type="ECO:0000256" key="1">
    <source>
        <dbReference type="SAM" id="MobiDB-lite"/>
    </source>
</evidence>
<dbReference type="AlphaFoldDB" id="A0AAV9RGW8"/>
<accession>A0AAV9RGW8</accession>
<feature type="compositionally biased region" description="Basic and acidic residues" evidence="1">
    <location>
        <begin position="11"/>
        <end position="25"/>
    </location>
</feature>
<gene>
    <name evidence="2" type="ORF">CRENBAI_003848</name>
</gene>
<dbReference type="EMBL" id="JAHHUM010001850">
    <property type="protein sequence ID" value="KAK5608137.1"/>
    <property type="molecule type" value="Genomic_DNA"/>
</dbReference>
<keyword evidence="3" id="KW-1185">Reference proteome</keyword>
<evidence type="ECO:0000313" key="2">
    <source>
        <dbReference type="EMBL" id="KAK5608137.1"/>
    </source>
</evidence>
<name>A0AAV9RGW8_9TELE</name>
<organism evidence="2 3">
    <name type="scientific">Crenichthys baileyi</name>
    <name type="common">White River springfish</name>
    <dbReference type="NCBI Taxonomy" id="28760"/>
    <lineage>
        <taxon>Eukaryota</taxon>
        <taxon>Metazoa</taxon>
        <taxon>Chordata</taxon>
        <taxon>Craniata</taxon>
        <taxon>Vertebrata</taxon>
        <taxon>Euteleostomi</taxon>
        <taxon>Actinopterygii</taxon>
        <taxon>Neopterygii</taxon>
        <taxon>Teleostei</taxon>
        <taxon>Neoteleostei</taxon>
        <taxon>Acanthomorphata</taxon>
        <taxon>Ovalentaria</taxon>
        <taxon>Atherinomorphae</taxon>
        <taxon>Cyprinodontiformes</taxon>
        <taxon>Goodeidae</taxon>
        <taxon>Crenichthys</taxon>
    </lineage>
</organism>
<sequence length="86" mass="9607">MWSTHSLLGAEPEKSGLEQEMRGGHADLSSLKSSLVITGHSLRARYNSPTKKSARGRYRSAVSSSPSLWLLQQHRSLHQHLSIRQT</sequence>
<reference evidence="2 3" key="1">
    <citation type="submission" date="2021-06" db="EMBL/GenBank/DDBJ databases">
        <authorList>
            <person name="Palmer J.M."/>
        </authorList>
    </citation>
    <scope>NUCLEOTIDE SEQUENCE [LARGE SCALE GENOMIC DNA]</scope>
    <source>
        <strain evidence="2 3">MEX-2019</strain>
        <tissue evidence="2">Muscle</tissue>
    </source>
</reference>
<feature type="region of interest" description="Disordered" evidence="1">
    <location>
        <begin position="1"/>
        <end position="25"/>
    </location>
</feature>
<protein>
    <submittedName>
        <fullName evidence="2">Uncharacterized protein</fullName>
    </submittedName>
</protein>
<proteinExistence type="predicted"/>
<comment type="caution">
    <text evidence="2">The sequence shown here is derived from an EMBL/GenBank/DDBJ whole genome shotgun (WGS) entry which is preliminary data.</text>
</comment>
<evidence type="ECO:0000313" key="3">
    <source>
        <dbReference type="Proteomes" id="UP001311232"/>
    </source>
</evidence>